<dbReference type="AlphaFoldDB" id="A0AAF0D1Y2"/>
<accession>A0AAF0D1Y2</accession>
<protein>
    <submittedName>
        <fullName evidence="1">Uncharacterized protein</fullName>
    </submittedName>
</protein>
<reference evidence="1" key="2">
    <citation type="journal article" date="2022" name="Nat. Microbiol.">
        <title>A closed Candidatus Odinarchaeum chromosome exposes Asgard archaeal viruses.</title>
        <authorList>
            <person name="Tamarit D."/>
            <person name="Caceres E.F."/>
            <person name="Krupovic M."/>
            <person name="Nijland R."/>
            <person name="Eme L."/>
            <person name="Robinson N.P."/>
            <person name="Ettema T.J.G."/>
        </authorList>
    </citation>
    <scope>NUCLEOTIDE SEQUENCE</scope>
    <source>
        <strain evidence="1">LCB_4</strain>
    </source>
</reference>
<evidence type="ECO:0000313" key="1">
    <source>
        <dbReference type="EMBL" id="WEU40161.1"/>
    </source>
</evidence>
<name>A0AAF0D1Y2_ODILC</name>
<dbReference type="EMBL" id="CP091871">
    <property type="protein sequence ID" value="WEU40161.1"/>
    <property type="molecule type" value="Genomic_DNA"/>
</dbReference>
<sequence>MSRLAERDRVGVGLPGFEEFRRRHEAWLTDKLSADPMGEGKVVAAGLVRARLSKKMQYKILKMLFSMDSEQLYEECKRDPEVLSVCLEELGLK</sequence>
<dbReference type="KEGG" id="oyw:OdinLCB4_006730"/>
<gene>
    <name evidence="1" type="ORF">OdinLCB4_006730</name>
</gene>
<evidence type="ECO:0000313" key="2">
    <source>
        <dbReference type="Proteomes" id="UP000186851"/>
    </source>
</evidence>
<reference evidence="1" key="1">
    <citation type="journal article" date="2017" name="Nature">
        <title>Asgard archaea illuminate the origin of eukaryotic cellular complexity.</title>
        <authorList>
            <person name="Zaremba-Niedzwiedzka K."/>
            <person name="Caceres E.F."/>
            <person name="Saw J.H."/>
            <person name="Backstrom D."/>
            <person name="Juzokaite L."/>
            <person name="Vancaester E."/>
            <person name="Seitz K.W."/>
            <person name="Anantharaman K."/>
            <person name="Starnawski P."/>
            <person name="Kjeldsen K.U."/>
            <person name="Scott M.B."/>
            <person name="Nunoura T."/>
            <person name="Banfield J.F."/>
            <person name="Schramm A."/>
            <person name="Baker B.J."/>
            <person name="Spang A."/>
            <person name="Ettema T.J.G."/>
        </authorList>
    </citation>
    <scope>NUCLEOTIDE SEQUENCE</scope>
    <source>
        <strain evidence="1">LCB_4</strain>
    </source>
</reference>
<proteinExistence type="predicted"/>
<dbReference type="Proteomes" id="UP000186851">
    <property type="component" value="Chromosome"/>
</dbReference>
<organism evidence="1 2">
    <name type="scientific">Odinarchaeota yellowstonii (strain LCB_4)</name>
    <dbReference type="NCBI Taxonomy" id="1841599"/>
    <lineage>
        <taxon>Archaea</taxon>
        <taxon>Promethearchaeati</taxon>
        <taxon>Candidatus Odinarchaeota</taxon>
        <taxon>Candidatus Odinarchaeia</taxon>
        <taxon>Candidatus Odinarchaeales</taxon>
        <taxon>Candidatus Odinarchaeaceae</taxon>
        <taxon>Candidatus Odinarchaeum</taxon>
    </lineage>
</organism>